<keyword evidence="1" id="KW-1133">Transmembrane helix</keyword>
<name>A0A6A5GCW2_CAERE</name>
<dbReference type="AlphaFoldDB" id="A0A6A5GCW2"/>
<evidence type="ECO:0000313" key="3">
    <source>
        <dbReference type="Proteomes" id="UP000483820"/>
    </source>
</evidence>
<organism evidence="2 3">
    <name type="scientific">Caenorhabditis remanei</name>
    <name type="common">Caenorhabditis vulgaris</name>
    <dbReference type="NCBI Taxonomy" id="31234"/>
    <lineage>
        <taxon>Eukaryota</taxon>
        <taxon>Metazoa</taxon>
        <taxon>Ecdysozoa</taxon>
        <taxon>Nematoda</taxon>
        <taxon>Chromadorea</taxon>
        <taxon>Rhabditida</taxon>
        <taxon>Rhabditina</taxon>
        <taxon>Rhabditomorpha</taxon>
        <taxon>Rhabditoidea</taxon>
        <taxon>Rhabditidae</taxon>
        <taxon>Peloderinae</taxon>
        <taxon>Caenorhabditis</taxon>
    </lineage>
</organism>
<sequence length="203" mass="23023">MPHGLVVSVIYVVLHMIVWGSIDYFCLHSAPDMRNYIRASFKELYNENIDNINFVAGMFSDTSDEIILRSWAGIISLTGIGLYSIVLYFVLGYKIVSGLNSEFVMMSKKTAQMQKQLFKALAIQTVIPICVSFIPCSFTFYGAALRIDIKNWIYWISAIAISMFPCLDPLAIIFFLPALRQHLLKPFCKGRHLISAVTNQYSL</sequence>
<dbReference type="SUPFAM" id="SSF81321">
    <property type="entry name" value="Family A G protein-coupled receptor-like"/>
    <property type="match status" value="1"/>
</dbReference>
<feature type="transmembrane region" description="Helical" evidence="1">
    <location>
        <begin position="5"/>
        <end position="22"/>
    </location>
</feature>
<dbReference type="Pfam" id="PF10319">
    <property type="entry name" value="7TM_GPCR_Srj"/>
    <property type="match status" value="1"/>
</dbReference>
<feature type="transmembrane region" description="Helical" evidence="1">
    <location>
        <begin position="71"/>
        <end position="96"/>
    </location>
</feature>
<dbReference type="KEGG" id="crq:GCK72_019068"/>
<dbReference type="PANTHER" id="PTHR45907:SF8">
    <property type="entry name" value="SERPENTINE RECEPTOR, CLASS J"/>
    <property type="match status" value="1"/>
</dbReference>
<dbReference type="Proteomes" id="UP000483820">
    <property type="component" value="Chromosome V"/>
</dbReference>
<evidence type="ECO:0000256" key="1">
    <source>
        <dbReference type="SAM" id="Phobius"/>
    </source>
</evidence>
<dbReference type="EMBL" id="WUAV01000005">
    <property type="protein sequence ID" value="KAF1752513.1"/>
    <property type="molecule type" value="Genomic_DNA"/>
</dbReference>
<dbReference type="RefSeq" id="XP_053581780.1">
    <property type="nucleotide sequence ID" value="XM_053732867.1"/>
</dbReference>
<proteinExistence type="predicted"/>
<feature type="transmembrane region" description="Helical" evidence="1">
    <location>
        <begin position="117"/>
        <end position="140"/>
    </location>
</feature>
<accession>A0A6A5GCW2</accession>
<protein>
    <submittedName>
        <fullName evidence="2">Uncharacterized protein</fullName>
    </submittedName>
</protein>
<evidence type="ECO:0000313" key="2">
    <source>
        <dbReference type="EMBL" id="KAF1752513.1"/>
    </source>
</evidence>
<reference evidence="2 3" key="1">
    <citation type="submission" date="2019-12" db="EMBL/GenBank/DDBJ databases">
        <title>Chromosome-level assembly of the Caenorhabditis remanei genome.</title>
        <authorList>
            <person name="Teterina A.A."/>
            <person name="Willis J.H."/>
            <person name="Phillips P.C."/>
        </authorList>
    </citation>
    <scope>NUCLEOTIDE SEQUENCE [LARGE SCALE GENOMIC DNA]</scope>
    <source>
        <strain evidence="2 3">PX506</strain>
        <tissue evidence="2">Whole organism</tissue>
    </source>
</reference>
<dbReference type="PANTHER" id="PTHR45907">
    <property type="entry name" value="SERPENTINE RECEPTOR, CLASS J"/>
    <property type="match status" value="1"/>
</dbReference>
<gene>
    <name evidence="2" type="ORF">GCK72_019068</name>
</gene>
<keyword evidence="1" id="KW-0472">Membrane</keyword>
<dbReference type="InterPro" id="IPR019423">
    <property type="entry name" value="7TM_GPCR_serpentine_rcpt_Srj"/>
</dbReference>
<dbReference type="GeneID" id="9839027"/>
<keyword evidence="1" id="KW-0812">Transmembrane</keyword>
<comment type="caution">
    <text evidence="2">The sequence shown here is derived from an EMBL/GenBank/DDBJ whole genome shotgun (WGS) entry which is preliminary data.</text>
</comment>
<dbReference type="CTD" id="9839027"/>
<feature type="transmembrane region" description="Helical" evidence="1">
    <location>
        <begin position="152"/>
        <end position="176"/>
    </location>
</feature>